<dbReference type="GO" id="GO:0003777">
    <property type="term" value="F:microtubule motor activity"/>
    <property type="evidence" value="ECO:0007669"/>
    <property type="project" value="InterPro"/>
</dbReference>
<evidence type="ECO:0000256" key="4">
    <source>
        <dbReference type="ARBA" id="ARBA00023054"/>
    </source>
</evidence>
<evidence type="ECO:0000256" key="8">
    <source>
        <dbReference type="SAM" id="Coils"/>
    </source>
</evidence>
<evidence type="ECO:0000259" key="10">
    <source>
        <dbReference type="PROSITE" id="PS50067"/>
    </source>
</evidence>
<dbReference type="InterPro" id="IPR027417">
    <property type="entry name" value="P-loop_NTPase"/>
</dbReference>
<evidence type="ECO:0000256" key="6">
    <source>
        <dbReference type="PROSITE-ProRule" id="PRU00283"/>
    </source>
</evidence>
<sequence length="721" mass="77802">MTVVVRVRPPLARELSGFQPYRQAVAVDPASRAITLSENLSSLATHGAEGGVIYNSYRFGFDAVYGPESTQAALYEQCARPAVLNVLQGYNATVIAYGQTGTGKTYTMEGAGEGDDRAGIIPRAIEEVFASIQRDTGERCRFLVRASYLQIYNEAISDLLKPGAGLGVREDRRRGVRVEGLSEWVVRSPAEVAVLLRKGAAARATGATKLNEASSRSHAIFTLTVEKATSAPGEAGLAGDAQTVRVGKLNLVDLAGSERVHVTGATGQRLEESKKINQSLSTLGNVISALASEAGRRAGAGPGGAHVPYRESKLTRILEDSLGGNCSLSTLKFAHRARNVRNAPTVNEDLDHRTLLRRYEQELRRLRAELQQKSKDLVDKRLLLELDAARRREQADKLAAISALERQSAEIARHKAAMAALEGRIRHMQSQLLVGGHRLEDTPAFRQLLASEQERIRARYAARLAELEAERELAAQGQAQIDRYRVLLTKQRDVMTALTQRLGERDEQVLALQTELDALRERVGGLEDRLDVKTAELLARERLDTERRAREGGTTRMALTMIAAVRTRDVAPSPVLVDSAGDSASEAGSSLGGAPGDDDGVILVEAGQPRAPTPQASARVASKFDVAGAMQPGISNASAFEHAQPTAQLHSKIKAMQEERRALKSILESKVAAIVSEAGKSLSVDKMATDKEAVKKLAAQLSYVQSVVSATLSALSVEREA</sequence>
<dbReference type="Proteomes" id="UP001255856">
    <property type="component" value="Unassembled WGS sequence"/>
</dbReference>
<dbReference type="PRINTS" id="PR00380">
    <property type="entry name" value="KINESINHEAVY"/>
</dbReference>
<proteinExistence type="inferred from homology"/>
<dbReference type="PANTHER" id="PTHR47968:SF36">
    <property type="entry name" value="KINESIN HEAVY CHAIN ISOFORM X1"/>
    <property type="match status" value="1"/>
</dbReference>
<evidence type="ECO:0000256" key="9">
    <source>
        <dbReference type="SAM" id="MobiDB-lite"/>
    </source>
</evidence>
<dbReference type="Pfam" id="PF00225">
    <property type="entry name" value="Kinesin"/>
    <property type="match status" value="1"/>
</dbReference>
<feature type="coiled-coil region" evidence="8">
    <location>
        <begin position="356"/>
        <end position="470"/>
    </location>
</feature>
<dbReference type="GO" id="GO:0005524">
    <property type="term" value="F:ATP binding"/>
    <property type="evidence" value="ECO:0007669"/>
    <property type="project" value="UniProtKB-UniRule"/>
</dbReference>
<evidence type="ECO:0000256" key="3">
    <source>
        <dbReference type="ARBA" id="ARBA00022840"/>
    </source>
</evidence>
<evidence type="ECO:0000313" key="11">
    <source>
        <dbReference type="EMBL" id="KAK2080328.1"/>
    </source>
</evidence>
<evidence type="ECO:0000313" key="12">
    <source>
        <dbReference type="Proteomes" id="UP001255856"/>
    </source>
</evidence>
<dbReference type="InterPro" id="IPR001752">
    <property type="entry name" value="Kinesin_motor_dom"/>
</dbReference>
<feature type="compositionally biased region" description="Low complexity" evidence="9">
    <location>
        <begin position="579"/>
        <end position="589"/>
    </location>
</feature>
<evidence type="ECO:0000256" key="2">
    <source>
        <dbReference type="ARBA" id="ARBA00022741"/>
    </source>
</evidence>
<dbReference type="PANTHER" id="PTHR47968">
    <property type="entry name" value="CENTROMERE PROTEIN E"/>
    <property type="match status" value="1"/>
</dbReference>
<keyword evidence="12" id="KW-1185">Reference proteome</keyword>
<dbReference type="GO" id="GO:0007018">
    <property type="term" value="P:microtubule-based movement"/>
    <property type="evidence" value="ECO:0007669"/>
    <property type="project" value="InterPro"/>
</dbReference>
<feature type="coiled-coil region" evidence="8">
    <location>
        <begin position="509"/>
        <end position="536"/>
    </location>
</feature>
<protein>
    <recommendedName>
        <fullName evidence="7">Kinesin-like protein</fullName>
    </recommendedName>
</protein>
<dbReference type="InterPro" id="IPR036961">
    <property type="entry name" value="Kinesin_motor_dom_sf"/>
</dbReference>
<dbReference type="Gene3D" id="3.40.850.10">
    <property type="entry name" value="Kinesin motor domain"/>
    <property type="match status" value="1"/>
</dbReference>
<dbReference type="AlphaFoldDB" id="A0AAD9MMW8"/>
<keyword evidence="3 6" id="KW-0067">ATP-binding</keyword>
<organism evidence="11 12">
    <name type="scientific">Prototheca wickerhamii</name>
    <dbReference type="NCBI Taxonomy" id="3111"/>
    <lineage>
        <taxon>Eukaryota</taxon>
        <taxon>Viridiplantae</taxon>
        <taxon>Chlorophyta</taxon>
        <taxon>core chlorophytes</taxon>
        <taxon>Trebouxiophyceae</taxon>
        <taxon>Chlorellales</taxon>
        <taxon>Chlorellaceae</taxon>
        <taxon>Prototheca</taxon>
    </lineage>
</organism>
<comment type="caution">
    <text evidence="11">The sequence shown here is derived from an EMBL/GenBank/DDBJ whole genome shotgun (WGS) entry which is preliminary data.</text>
</comment>
<evidence type="ECO:0000256" key="1">
    <source>
        <dbReference type="ARBA" id="ARBA00022701"/>
    </source>
</evidence>
<dbReference type="GO" id="GO:0008017">
    <property type="term" value="F:microtubule binding"/>
    <property type="evidence" value="ECO:0007669"/>
    <property type="project" value="InterPro"/>
</dbReference>
<dbReference type="GO" id="GO:0005874">
    <property type="term" value="C:microtubule"/>
    <property type="evidence" value="ECO:0007669"/>
    <property type="project" value="UniProtKB-KW"/>
</dbReference>
<feature type="binding site" evidence="6">
    <location>
        <begin position="98"/>
        <end position="105"/>
    </location>
    <ligand>
        <name>ATP</name>
        <dbReference type="ChEBI" id="CHEBI:30616"/>
    </ligand>
</feature>
<dbReference type="SUPFAM" id="SSF52540">
    <property type="entry name" value="P-loop containing nucleoside triphosphate hydrolases"/>
    <property type="match status" value="1"/>
</dbReference>
<keyword evidence="1 7" id="KW-0493">Microtubule</keyword>
<feature type="region of interest" description="Disordered" evidence="9">
    <location>
        <begin position="576"/>
        <end position="599"/>
    </location>
</feature>
<comment type="similarity">
    <text evidence="6 7">Belongs to the TRAFAC class myosin-kinesin ATPase superfamily. Kinesin family.</text>
</comment>
<gene>
    <name evidence="11" type="ORF">QBZ16_000181</name>
</gene>
<feature type="domain" description="Kinesin motor" evidence="10">
    <location>
        <begin position="1"/>
        <end position="326"/>
    </location>
</feature>
<keyword evidence="5 6" id="KW-0505">Motor protein</keyword>
<evidence type="ECO:0000256" key="5">
    <source>
        <dbReference type="ARBA" id="ARBA00023175"/>
    </source>
</evidence>
<keyword evidence="2 6" id="KW-0547">Nucleotide-binding</keyword>
<name>A0AAD9MMW8_PROWI</name>
<dbReference type="InterPro" id="IPR027640">
    <property type="entry name" value="Kinesin-like_fam"/>
</dbReference>
<dbReference type="SMART" id="SM00129">
    <property type="entry name" value="KISc"/>
    <property type="match status" value="1"/>
</dbReference>
<keyword evidence="4 8" id="KW-0175">Coiled coil</keyword>
<evidence type="ECO:0000256" key="7">
    <source>
        <dbReference type="RuleBase" id="RU000394"/>
    </source>
</evidence>
<dbReference type="EMBL" id="JASFZW010000001">
    <property type="protein sequence ID" value="KAK2080328.1"/>
    <property type="molecule type" value="Genomic_DNA"/>
</dbReference>
<dbReference type="PROSITE" id="PS00411">
    <property type="entry name" value="KINESIN_MOTOR_1"/>
    <property type="match status" value="1"/>
</dbReference>
<dbReference type="InterPro" id="IPR019821">
    <property type="entry name" value="Kinesin_motor_CS"/>
</dbReference>
<accession>A0AAD9MMW8</accession>
<dbReference type="PROSITE" id="PS50067">
    <property type="entry name" value="KINESIN_MOTOR_2"/>
    <property type="match status" value="1"/>
</dbReference>
<reference evidence="11" key="1">
    <citation type="submission" date="2021-01" db="EMBL/GenBank/DDBJ databases">
        <authorList>
            <person name="Eckstrom K.M.E."/>
        </authorList>
    </citation>
    <scope>NUCLEOTIDE SEQUENCE</scope>
    <source>
        <strain evidence="11">UVCC 0001</strain>
    </source>
</reference>